<protein>
    <submittedName>
        <fullName evidence="1">Uncharacterized protein</fullName>
    </submittedName>
</protein>
<organism evidence="1 2">
    <name type="scientific">Halteria grandinella</name>
    <dbReference type="NCBI Taxonomy" id="5974"/>
    <lineage>
        <taxon>Eukaryota</taxon>
        <taxon>Sar</taxon>
        <taxon>Alveolata</taxon>
        <taxon>Ciliophora</taxon>
        <taxon>Intramacronucleata</taxon>
        <taxon>Spirotrichea</taxon>
        <taxon>Stichotrichia</taxon>
        <taxon>Sporadotrichida</taxon>
        <taxon>Halteriidae</taxon>
        <taxon>Halteria</taxon>
    </lineage>
</organism>
<dbReference type="Proteomes" id="UP000785679">
    <property type="component" value="Unassembled WGS sequence"/>
</dbReference>
<proteinExistence type="predicted"/>
<gene>
    <name evidence="1" type="ORF">FGO68_gene14341</name>
</gene>
<name>A0A8J8NCK0_HALGN</name>
<accession>A0A8J8NCK0</accession>
<evidence type="ECO:0000313" key="2">
    <source>
        <dbReference type="Proteomes" id="UP000785679"/>
    </source>
</evidence>
<evidence type="ECO:0000313" key="1">
    <source>
        <dbReference type="EMBL" id="TNV71980.1"/>
    </source>
</evidence>
<dbReference type="EMBL" id="RRYP01025185">
    <property type="protein sequence ID" value="TNV71980.1"/>
    <property type="molecule type" value="Genomic_DNA"/>
</dbReference>
<dbReference type="AlphaFoldDB" id="A0A8J8NCK0"/>
<sequence length="180" mass="20584">MSDIEALLNALDSSHAIRNITLSAPYSPLHDCISFAVTFTGARQYILFVQWGNMQRRPWQNAISTVISIDTTQCCLNSNLKGSMFLIFSSDLCLYIRLIARPRISAKEVKIMKIILIPCDIAEYICMKSLVVAIGAIITNRCIRDMPAKRPRKRQNNLWIRLIQRRWTCLSSLSQSSRFD</sequence>
<keyword evidence="2" id="KW-1185">Reference proteome</keyword>
<comment type="caution">
    <text evidence="1">The sequence shown here is derived from an EMBL/GenBank/DDBJ whole genome shotgun (WGS) entry which is preliminary data.</text>
</comment>
<reference evidence="1" key="1">
    <citation type="submission" date="2019-06" db="EMBL/GenBank/DDBJ databases">
        <authorList>
            <person name="Zheng W."/>
        </authorList>
    </citation>
    <scope>NUCLEOTIDE SEQUENCE</scope>
    <source>
        <strain evidence="1">QDHG01</strain>
    </source>
</reference>